<dbReference type="Pfam" id="PF01425">
    <property type="entry name" value="Amidase"/>
    <property type="match status" value="1"/>
</dbReference>
<accession>A0A2T1DC31</accession>
<dbReference type="InterPro" id="IPR036928">
    <property type="entry name" value="AS_sf"/>
</dbReference>
<keyword evidence="4" id="KW-1185">Reference proteome</keyword>
<dbReference type="PANTHER" id="PTHR11895:SF7">
    <property type="entry name" value="GLUTAMYL-TRNA(GLN) AMIDOTRANSFERASE SUBUNIT A, MITOCHONDRIAL"/>
    <property type="match status" value="1"/>
</dbReference>
<sequence>MDLVDLAFTSALDQARLIRDRDVSPLELTQLYLERIQQLDSQLGSFFTVIADRAIADAKAKTEQLTGDISELPPFFGVPIGIKDLNPVADVPLSFGVKIALQKNVAKHDDSVVTKIKQAGFIILGKTATSQLGSFPYTEPPGFPPTRNPWNLDYTPGGSSGGSAAAVAAGFCAIAQGSDGGGSVRGPAACCGLVGLKPSRGRISNAPVGDYLGGCAVNGALTHTVADAAAFLDVTAGYVTGDPYWLANPDPSFLAATQKAPGKLKIGCITSILPIGDADPICQNATLKVARLLEGLGHEVESIIPDFGDLIEPFVTTWRTQTDVGIPPFFLERVNRWLWLRARFTRASQYVRSVHQLQRFARQVVQMIEPFDVLLTPTYFHPAIRVGAWAKLSSAATIERISQWIAPCPAFNVSGQPAISLPAGFDNNGVPVGIQLVGRPADEVTILSLAAQIEAVQPWAENRPNFGNKSD</sequence>
<evidence type="ECO:0000259" key="2">
    <source>
        <dbReference type="Pfam" id="PF01425"/>
    </source>
</evidence>
<evidence type="ECO:0000313" key="3">
    <source>
        <dbReference type="EMBL" id="PSB18014.1"/>
    </source>
</evidence>
<name>A0A2T1DC31_9CYAN</name>
<dbReference type="Gene3D" id="3.90.1300.10">
    <property type="entry name" value="Amidase signature (AS) domain"/>
    <property type="match status" value="1"/>
</dbReference>
<dbReference type="PANTHER" id="PTHR11895">
    <property type="entry name" value="TRANSAMIDASE"/>
    <property type="match status" value="1"/>
</dbReference>
<reference evidence="3 4" key="2">
    <citation type="submission" date="2018-03" db="EMBL/GenBank/DDBJ databases">
        <title>The ancient ancestry and fast evolution of plastids.</title>
        <authorList>
            <person name="Moore K.R."/>
            <person name="Magnabosco C."/>
            <person name="Momper L."/>
            <person name="Gold D.A."/>
            <person name="Bosak T."/>
            <person name="Fournier G.P."/>
        </authorList>
    </citation>
    <scope>NUCLEOTIDE SEQUENCE [LARGE SCALE GENOMIC DNA]</scope>
    <source>
        <strain evidence="3 4">ULC007</strain>
    </source>
</reference>
<dbReference type="PROSITE" id="PS00571">
    <property type="entry name" value="AMIDASES"/>
    <property type="match status" value="1"/>
</dbReference>
<organism evidence="3 4">
    <name type="scientific">Phormidesmis priestleyi ULC007</name>
    <dbReference type="NCBI Taxonomy" id="1920490"/>
    <lineage>
        <taxon>Bacteria</taxon>
        <taxon>Bacillati</taxon>
        <taxon>Cyanobacteriota</taxon>
        <taxon>Cyanophyceae</taxon>
        <taxon>Leptolyngbyales</taxon>
        <taxon>Leptolyngbyaceae</taxon>
        <taxon>Phormidesmis</taxon>
    </lineage>
</organism>
<evidence type="ECO:0000256" key="1">
    <source>
        <dbReference type="ARBA" id="ARBA00009199"/>
    </source>
</evidence>
<evidence type="ECO:0000313" key="4">
    <source>
        <dbReference type="Proteomes" id="UP000238634"/>
    </source>
</evidence>
<dbReference type="STRING" id="1920490.GCA_001895925_05146"/>
<proteinExistence type="inferred from homology"/>
<dbReference type="InterPro" id="IPR023631">
    <property type="entry name" value="Amidase_dom"/>
</dbReference>
<protein>
    <submittedName>
        <fullName evidence="3">Amidase</fullName>
    </submittedName>
</protein>
<dbReference type="OrthoDB" id="9811471at2"/>
<dbReference type="EMBL" id="PVWG01000021">
    <property type="protein sequence ID" value="PSB18014.1"/>
    <property type="molecule type" value="Genomic_DNA"/>
</dbReference>
<dbReference type="InterPro" id="IPR000120">
    <property type="entry name" value="Amidase"/>
</dbReference>
<dbReference type="RefSeq" id="WP_073073532.1">
    <property type="nucleotide sequence ID" value="NZ_MPPI01000023.1"/>
</dbReference>
<reference evidence="3 4" key="1">
    <citation type="submission" date="2018-02" db="EMBL/GenBank/DDBJ databases">
        <authorList>
            <person name="Cohen D.B."/>
            <person name="Kent A.D."/>
        </authorList>
    </citation>
    <scope>NUCLEOTIDE SEQUENCE [LARGE SCALE GENOMIC DNA]</scope>
    <source>
        <strain evidence="3 4">ULC007</strain>
    </source>
</reference>
<dbReference type="InterPro" id="IPR020556">
    <property type="entry name" value="Amidase_CS"/>
</dbReference>
<dbReference type="SUPFAM" id="SSF75304">
    <property type="entry name" value="Amidase signature (AS) enzymes"/>
    <property type="match status" value="1"/>
</dbReference>
<feature type="domain" description="Amidase" evidence="2">
    <location>
        <begin position="27"/>
        <end position="447"/>
    </location>
</feature>
<dbReference type="GO" id="GO:0003824">
    <property type="term" value="F:catalytic activity"/>
    <property type="evidence" value="ECO:0007669"/>
    <property type="project" value="InterPro"/>
</dbReference>
<dbReference type="Proteomes" id="UP000238634">
    <property type="component" value="Unassembled WGS sequence"/>
</dbReference>
<comment type="similarity">
    <text evidence="1">Belongs to the amidase family.</text>
</comment>
<comment type="caution">
    <text evidence="3">The sequence shown here is derived from an EMBL/GenBank/DDBJ whole genome shotgun (WGS) entry which is preliminary data.</text>
</comment>
<dbReference type="AlphaFoldDB" id="A0A2T1DC31"/>
<gene>
    <name evidence="3" type="ORF">C7B65_16825</name>
</gene>